<name>A0A418X7S9_9BURK</name>
<gene>
    <name evidence="1" type="ORF">D3872_23380</name>
</gene>
<reference evidence="1 2" key="1">
    <citation type="submission" date="2018-09" db="EMBL/GenBank/DDBJ databases">
        <authorList>
            <person name="Zhu H."/>
        </authorList>
    </citation>
    <scope>NUCLEOTIDE SEQUENCE [LARGE SCALE GENOMIC DNA]</scope>
    <source>
        <strain evidence="1 2">K1S02-61</strain>
    </source>
</reference>
<dbReference type="AlphaFoldDB" id="A0A418X7S9"/>
<keyword evidence="2" id="KW-1185">Reference proteome</keyword>
<sequence>MAGKVLRETLPHRRGAAGIVRAHTQRGLSARRLRPAGMRPDQPSPHSLTLNKEETACSAMSARYRPLTRIPAASHCASWSPACRRFPATRSSTNAPGSRRIATICGSS</sequence>
<dbReference type="Proteomes" id="UP000284006">
    <property type="component" value="Unassembled WGS sequence"/>
</dbReference>
<protein>
    <submittedName>
        <fullName evidence="1">Uncharacterized protein</fullName>
    </submittedName>
</protein>
<dbReference type="EMBL" id="QYUP01000180">
    <property type="protein sequence ID" value="RJG08555.1"/>
    <property type="molecule type" value="Genomic_DNA"/>
</dbReference>
<accession>A0A418X7S9</accession>
<comment type="caution">
    <text evidence="1">The sequence shown here is derived from an EMBL/GenBank/DDBJ whole genome shotgun (WGS) entry which is preliminary data.</text>
</comment>
<evidence type="ECO:0000313" key="2">
    <source>
        <dbReference type="Proteomes" id="UP000284006"/>
    </source>
</evidence>
<proteinExistence type="predicted"/>
<organism evidence="1 2">
    <name type="scientific">Massilia cavernae</name>
    <dbReference type="NCBI Taxonomy" id="2320864"/>
    <lineage>
        <taxon>Bacteria</taxon>
        <taxon>Pseudomonadati</taxon>
        <taxon>Pseudomonadota</taxon>
        <taxon>Betaproteobacteria</taxon>
        <taxon>Burkholderiales</taxon>
        <taxon>Oxalobacteraceae</taxon>
        <taxon>Telluria group</taxon>
        <taxon>Massilia</taxon>
    </lineage>
</organism>
<evidence type="ECO:0000313" key="1">
    <source>
        <dbReference type="EMBL" id="RJG08555.1"/>
    </source>
</evidence>